<keyword evidence="4" id="KW-0645">Protease</keyword>
<dbReference type="SMART" id="SM00382">
    <property type="entry name" value="AAA"/>
    <property type="match status" value="1"/>
</dbReference>
<dbReference type="GO" id="GO:0008233">
    <property type="term" value="F:peptidase activity"/>
    <property type="evidence" value="ECO:0007669"/>
    <property type="project" value="UniProtKB-KW"/>
</dbReference>
<organism evidence="4">
    <name type="scientific">Fervidobacterium pennivorans</name>
    <dbReference type="NCBI Taxonomy" id="93466"/>
    <lineage>
        <taxon>Bacteria</taxon>
        <taxon>Thermotogati</taxon>
        <taxon>Thermotogota</taxon>
        <taxon>Thermotogae</taxon>
        <taxon>Thermotogales</taxon>
        <taxon>Fervidobacteriaceae</taxon>
        <taxon>Fervidobacterium</taxon>
    </lineage>
</organism>
<dbReference type="InterPro" id="IPR003593">
    <property type="entry name" value="AAA+_ATPase"/>
</dbReference>
<name>A0A7V4NF50_FERPE</name>
<evidence type="ECO:0000256" key="2">
    <source>
        <dbReference type="ARBA" id="ARBA00022840"/>
    </source>
</evidence>
<dbReference type="Gene3D" id="3.40.50.300">
    <property type="entry name" value="P-loop containing nucleotide triphosphate hydrolases"/>
    <property type="match status" value="1"/>
</dbReference>
<dbReference type="GO" id="GO:0016887">
    <property type="term" value="F:ATP hydrolysis activity"/>
    <property type="evidence" value="ECO:0007669"/>
    <property type="project" value="InterPro"/>
</dbReference>
<gene>
    <name evidence="4" type="ORF">ENT78_02775</name>
</gene>
<dbReference type="PANTHER" id="PTHR11638">
    <property type="entry name" value="ATP-DEPENDENT CLP PROTEASE"/>
    <property type="match status" value="1"/>
</dbReference>
<keyword evidence="4" id="KW-0378">Hydrolase</keyword>
<dbReference type="InterPro" id="IPR050130">
    <property type="entry name" value="ClpA_ClpB"/>
</dbReference>
<comment type="caution">
    <text evidence="4">The sequence shown here is derived from an EMBL/GenBank/DDBJ whole genome shotgun (WGS) entry which is preliminary data.</text>
</comment>
<sequence length="611" mass="69940">MSDLVDLTTLSLPKFAKELLRFSATTPQFVVFGNVYDIFPLPKGETHVPLPLTQFIADLYGTYGEYELVVEYIPLEGFRLLFGTPELYREITRRNIAQDKPDKVIPLNDVYEVIESIVNAQKRGVVILNFTSRMSEISTQKDLPDFLYKTFRLGLSAKQKGQPPAHNPLIFVTDKENDLPPWYTIDNPLLRVIPVPKPDFEIRRWIGKAILPRVAKWNELSEEKKREILETFVDQTSGMFSKEMLSIVFLSIREDLDALQIGEAVRRYKIGVSDNPWGKIDKEKLMRAEELLSKRVIGQERAVKRTAEILRRSFFNLSGAQFSRYSNKPKGILFFAGPTGVGKTELAKALTELIFGSENNYIRFDMSEFAHEHSDQRLVGAPPGYVGYEVGGQLTNAVKQNPFSVVLFDEVEKAHPKILDIFLQILDDGRLTSGRGETVYFSESLIIFTSNLGVYELLPSGEKIQRVSPEMPYEEIERRILDAIYDFFKFKIGRPEILNRIGENIVVFDFMRPENAKLVMKKMLRNIILKLQDERKITVELLESVEEKMYQEIIKDLSMGGRGIGNKLERLFVNPLSELLFKLFPKEGAKVVIEDIVQDGGKWELKGYLSA</sequence>
<dbReference type="SUPFAM" id="SSF52540">
    <property type="entry name" value="P-loop containing nucleoside triphosphate hydrolases"/>
    <property type="match status" value="1"/>
</dbReference>
<dbReference type="Pfam" id="PF07724">
    <property type="entry name" value="AAA_2"/>
    <property type="match status" value="1"/>
</dbReference>
<protein>
    <submittedName>
        <fullName evidence="4">ATP-dependent Clp protease ATP-binding subunit</fullName>
    </submittedName>
</protein>
<dbReference type="CDD" id="cd19499">
    <property type="entry name" value="RecA-like_ClpB_Hsp104-like"/>
    <property type="match status" value="1"/>
</dbReference>
<evidence type="ECO:0000313" key="4">
    <source>
        <dbReference type="EMBL" id="HGU52440.1"/>
    </source>
</evidence>
<keyword evidence="1" id="KW-0547">Nucleotide-binding</keyword>
<dbReference type="InterPro" id="IPR001270">
    <property type="entry name" value="ClpA/B"/>
</dbReference>
<dbReference type="AlphaFoldDB" id="A0A7V4NF50"/>
<proteinExistence type="predicted"/>
<reference evidence="4" key="1">
    <citation type="journal article" date="2020" name="mSystems">
        <title>Genome- and Community-Level Interaction Insights into Carbon Utilization and Element Cycling Functions of Hydrothermarchaeota in Hydrothermal Sediment.</title>
        <authorList>
            <person name="Zhou Z."/>
            <person name="Liu Y."/>
            <person name="Xu W."/>
            <person name="Pan J."/>
            <person name="Luo Z.H."/>
            <person name="Li M."/>
        </authorList>
    </citation>
    <scope>NUCLEOTIDE SEQUENCE [LARGE SCALE GENOMIC DNA]</scope>
    <source>
        <strain evidence="4">SpSt-61</strain>
    </source>
</reference>
<dbReference type="GO" id="GO:0005524">
    <property type="term" value="F:ATP binding"/>
    <property type="evidence" value="ECO:0007669"/>
    <property type="project" value="UniProtKB-KW"/>
</dbReference>
<dbReference type="PRINTS" id="PR00300">
    <property type="entry name" value="CLPPROTEASEA"/>
</dbReference>
<dbReference type="InterPro" id="IPR027417">
    <property type="entry name" value="P-loop_NTPase"/>
</dbReference>
<feature type="domain" description="AAA+ ATPase" evidence="3">
    <location>
        <begin position="329"/>
        <end position="477"/>
    </location>
</feature>
<dbReference type="GO" id="GO:0005737">
    <property type="term" value="C:cytoplasm"/>
    <property type="evidence" value="ECO:0007669"/>
    <property type="project" value="TreeGrafter"/>
</dbReference>
<dbReference type="EMBL" id="DSZZ01000127">
    <property type="protein sequence ID" value="HGU52440.1"/>
    <property type="molecule type" value="Genomic_DNA"/>
</dbReference>
<dbReference type="GO" id="GO:0034605">
    <property type="term" value="P:cellular response to heat"/>
    <property type="evidence" value="ECO:0007669"/>
    <property type="project" value="TreeGrafter"/>
</dbReference>
<dbReference type="PANTHER" id="PTHR11638:SF18">
    <property type="entry name" value="HEAT SHOCK PROTEIN 104"/>
    <property type="match status" value="1"/>
</dbReference>
<dbReference type="GO" id="GO:0006508">
    <property type="term" value="P:proteolysis"/>
    <property type="evidence" value="ECO:0007669"/>
    <property type="project" value="UniProtKB-KW"/>
</dbReference>
<dbReference type="InterPro" id="IPR003959">
    <property type="entry name" value="ATPase_AAA_core"/>
</dbReference>
<keyword evidence="2 4" id="KW-0067">ATP-binding</keyword>
<evidence type="ECO:0000256" key="1">
    <source>
        <dbReference type="ARBA" id="ARBA00022741"/>
    </source>
</evidence>
<evidence type="ECO:0000259" key="3">
    <source>
        <dbReference type="SMART" id="SM00382"/>
    </source>
</evidence>
<accession>A0A7V4NF50</accession>